<reference evidence="2 3" key="2">
    <citation type="journal article" date="2014" name="FEMS Microbiol. Lett.">
        <title>Draft genomic DNA sequence of the facultatively methylotrophic bacterium Acidomonas methanolica type strain MB58.</title>
        <authorList>
            <person name="Higashiura N."/>
            <person name="Hadano H."/>
            <person name="Hirakawa H."/>
            <person name="Matsutani M."/>
            <person name="Takabe S."/>
            <person name="Matsushita K."/>
            <person name="Azuma Y."/>
        </authorList>
    </citation>
    <scope>NUCLEOTIDE SEQUENCE [LARGE SCALE GENOMIC DNA]</scope>
    <source>
        <strain evidence="2 3">MB58</strain>
    </source>
</reference>
<dbReference type="AlphaFoldDB" id="A0A023D5Z8"/>
<gene>
    <name evidence="2" type="ORF">Amme_068_026</name>
</gene>
<dbReference type="Pfam" id="PF10074">
    <property type="entry name" value="RovC_DNA-bd"/>
    <property type="match status" value="1"/>
</dbReference>
<dbReference type="EMBL" id="BAND01000068">
    <property type="protein sequence ID" value="GAJ29593.1"/>
    <property type="molecule type" value="Genomic_DNA"/>
</dbReference>
<dbReference type="Proteomes" id="UP000019760">
    <property type="component" value="Unassembled WGS sequence"/>
</dbReference>
<proteinExistence type="predicted"/>
<evidence type="ECO:0000313" key="2">
    <source>
        <dbReference type="EMBL" id="GAJ29593.1"/>
    </source>
</evidence>
<dbReference type="InterPro" id="IPR018754">
    <property type="entry name" value="RovC-like_DNA-bd"/>
</dbReference>
<sequence>MSELGKGAPLATVVLLDDDTPDRAEAVIRFWTVLKHRPAPPNDRITPQRRQRLRRMLRVVDARDEGETYRAIAEVMFPQHHIEAASWVGNPVRETVIRLARDGTKLVRGGYRMLLRRPRRS</sequence>
<protein>
    <recommendedName>
        <fullName evidence="1">T6SS Transcription factor RovC-like DNA binding domain-containing protein</fullName>
    </recommendedName>
</protein>
<organism evidence="2 3">
    <name type="scientific">Acidomonas methanolica NBRC 104435</name>
    <dbReference type="NCBI Taxonomy" id="1231351"/>
    <lineage>
        <taxon>Bacteria</taxon>
        <taxon>Pseudomonadati</taxon>
        <taxon>Pseudomonadota</taxon>
        <taxon>Alphaproteobacteria</taxon>
        <taxon>Acetobacterales</taxon>
        <taxon>Acetobacteraceae</taxon>
        <taxon>Acidomonas</taxon>
    </lineage>
</organism>
<feature type="domain" description="T6SS Transcription factor RovC-like DNA binding" evidence="1">
    <location>
        <begin position="14"/>
        <end position="116"/>
    </location>
</feature>
<name>A0A023D5Z8_ACIMT</name>
<reference evidence="3" key="1">
    <citation type="journal article" date="2014" name="FEMS Microbiol. Lett.">
        <title>Draft Genomic DNA Sequence of the Facultatively Methylotrophic Bacterium Acidomonas methanolica type strain MB58.</title>
        <authorList>
            <person name="Higashiura N."/>
            <person name="Hadano H."/>
            <person name="Hirakawa H."/>
            <person name="Matsutani M."/>
            <person name="Takabe S."/>
            <person name="Matsushita K."/>
            <person name="Azuma Y."/>
        </authorList>
    </citation>
    <scope>NUCLEOTIDE SEQUENCE [LARGE SCALE GENOMIC DNA]</scope>
    <source>
        <strain evidence="3">MB58</strain>
    </source>
</reference>
<evidence type="ECO:0000313" key="3">
    <source>
        <dbReference type="Proteomes" id="UP000019760"/>
    </source>
</evidence>
<evidence type="ECO:0000259" key="1">
    <source>
        <dbReference type="Pfam" id="PF10074"/>
    </source>
</evidence>
<comment type="caution">
    <text evidence="2">The sequence shown here is derived from an EMBL/GenBank/DDBJ whole genome shotgun (WGS) entry which is preliminary data.</text>
</comment>
<keyword evidence="3" id="KW-1185">Reference proteome</keyword>
<dbReference type="RefSeq" id="WP_204366670.1">
    <property type="nucleotide sequence ID" value="NZ_BAND01000068.1"/>
</dbReference>
<accession>A0A023D5Z8</accession>